<dbReference type="Proteomes" id="UP001230051">
    <property type="component" value="Unassembled WGS sequence"/>
</dbReference>
<name>A0AAD8G2Y2_ACIOX</name>
<evidence type="ECO:0000259" key="2">
    <source>
        <dbReference type="Pfam" id="PF15974"/>
    </source>
</evidence>
<feature type="region of interest" description="Disordered" evidence="1">
    <location>
        <begin position="49"/>
        <end position="98"/>
    </location>
</feature>
<protein>
    <submittedName>
        <fullName evidence="3">Protocadherin alpha-C2-like isoform X5</fullName>
    </submittedName>
</protein>
<accession>A0AAD8G2Y2</accession>
<dbReference type="Pfam" id="PF15974">
    <property type="entry name" value="Cadherin_tail"/>
    <property type="match status" value="1"/>
</dbReference>
<keyword evidence="4" id="KW-1185">Reference proteome</keyword>
<organism evidence="3 4">
    <name type="scientific">Acipenser oxyrinchus oxyrinchus</name>
    <dbReference type="NCBI Taxonomy" id="40147"/>
    <lineage>
        <taxon>Eukaryota</taxon>
        <taxon>Metazoa</taxon>
        <taxon>Chordata</taxon>
        <taxon>Craniata</taxon>
        <taxon>Vertebrata</taxon>
        <taxon>Euteleostomi</taxon>
        <taxon>Actinopterygii</taxon>
        <taxon>Chondrostei</taxon>
        <taxon>Acipenseriformes</taxon>
        <taxon>Acipenseridae</taxon>
        <taxon>Acipenser</taxon>
    </lineage>
</organism>
<evidence type="ECO:0000256" key="1">
    <source>
        <dbReference type="SAM" id="MobiDB-lite"/>
    </source>
</evidence>
<dbReference type="InterPro" id="IPR031904">
    <property type="entry name" value="Cadherin_CBD"/>
</dbReference>
<proteinExistence type="predicted"/>
<comment type="caution">
    <text evidence="3">The sequence shown here is derived from an EMBL/GenBank/DDBJ whole genome shotgun (WGS) entry which is preliminary data.</text>
</comment>
<feature type="region of interest" description="Disordered" evidence="1">
    <location>
        <begin position="121"/>
        <end position="161"/>
    </location>
</feature>
<reference evidence="3" key="1">
    <citation type="submission" date="2022-02" db="EMBL/GenBank/DDBJ databases">
        <title>Atlantic sturgeon de novo genome assembly.</title>
        <authorList>
            <person name="Stock M."/>
            <person name="Klopp C."/>
            <person name="Guiguen Y."/>
            <person name="Cabau C."/>
            <person name="Parinello H."/>
            <person name="Santidrian Yebra-Pimentel E."/>
            <person name="Kuhl H."/>
            <person name="Dirks R.P."/>
            <person name="Guessner J."/>
            <person name="Wuertz S."/>
            <person name="Du K."/>
            <person name="Schartl M."/>
        </authorList>
    </citation>
    <scope>NUCLEOTIDE SEQUENCE</scope>
    <source>
        <strain evidence="3">STURGEONOMICS-FGT-2020</strain>
        <tissue evidence="3">Whole blood</tissue>
    </source>
</reference>
<evidence type="ECO:0000313" key="4">
    <source>
        <dbReference type="Proteomes" id="UP001230051"/>
    </source>
</evidence>
<gene>
    <name evidence="3" type="primary">PCDHA12</name>
    <name evidence="3" type="ORF">AOXY_G20001</name>
</gene>
<evidence type="ECO:0000313" key="3">
    <source>
        <dbReference type="EMBL" id="KAK1161102.1"/>
    </source>
</evidence>
<sequence>MNATAEPRQPNTDWRYSASLRAGMQSSVLMEESAVLQGAPVVHVQNWPTVSSATPEPDAGEVSPPVGAGINSNSWTFKYGPGNQQQQQQQLLKPGEVPENFIIPGSPAIISIRQDQAGAVDGKGDFITFGKKEETKKKKKKKKGKADKKEKGGGNNDNSDP</sequence>
<feature type="compositionally biased region" description="Basic residues" evidence="1">
    <location>
        <begin position="137"/>
        <end position="146"/>
    </location>
</feature>
<feature type="domain" description="Cadherin C-terminal catenin-binding" evidence="2">
    <location>
        <begin position="8"/>
        <end position="145"/>
    </location>
</feature>
<dbReference type="AlphaFoldDB" id="A0AAD8G2Y2"/>
<dbReference type="EMBL" id="JAGXEW010000019">
    <property type="protein sequence ID" value="KAK1161102.1"/>
    <property type="molecule type" value="Genomic_DNA"/>
</dbReference>